<reference evidence="1 2" key="1">
    <citation type="submission" date="2020-07" db="EMBL/GenBank/DDBJ databases">
        <title>Sequencing the genomes of 1000 actinobacteria strains.</title>
        <authorList>
            <person name="Klenk H.-P."/>
        </authorList>
    </citation>
    <scope>NUCLEOTIDE SEQUENCE [LARGE SCALE GENOMIC DNA]</scope>
    <source>
        <strain evidence="1 2">DSM 43461</strain>
    </source>
</reference>
<organism evidence="1 2">
    <name type="scientific">Actinomadura citrea</name>
    <dbReference type="NCBI Taxonomy" id="46158"/>
    <lineage>
        <taxon>Bacteria</taxon>
        <taxon>Bacillati</taxon>
        <taxon>Actinomycetota</taxon>
        <taxon>Actinomycetes</taxon>
        <taxon>Streptosporangiales</taxon>
        <taxon>Thermomonosporaceae</taxon>
        <taxon>Actinomadura</taxon>
    </lineage>
</organism>
<keyword evidence="2" id="KW-1185">Reference proteome</keyword>
<evidence type="ECO:0000313" key="1">
    <source>
        <dbReference type="EMBL" id="NYE16262.1"/>
    </source>
</evidence>
<dbReference type="Proteomes" id="UP000591272">
    <property type="component" value="Unassembled WGS sequence"/>
</dbReference>
<protein>
    <submittedName>
        <fullName evidence="1">Uncharacterized protein</fullName>
    </submittedName>
</protein>
<accession>A0A7Y9GGV5</accession>
<gene>
    <name evidence="1" type="ORF">BJ999_006558</name>
</gene>
<dbReference type="EMBL" id="JACCBT010000001">
    <property type="protein sequence ID" value="NYE16262.1"/>
    <property type="molecule type" value="Genomic_DNA"/>
</dbReference>
<dbReference type="AlphaFoldDB" id="A0A7Y9GGV5"/>
<proteinExistence type="predicted"/>
<evidence type="ECO:0000313" key="2">
    <source>
        <dbReference type="Proteomes" id="UP000591272"/>
    </source>
</evidence>
<name>A0A7Y9GGV5_9ACTN</name>
<sequence length="92" mass="9433">MGEDEPGVVPGIACDQPFLILPGPVRGQLLDGVLVECDLPFSGFGLGTALFSATPDLGDLPPDPDGALVQVDVGPPQPARFTAPQPAERDPS</sequence>
<comment type="caution">
    <text evidence="1">The sequence shown here is derived from an EMBL/GenBank/DDBJ whole genome shotgun (WGS) entry which is preliminary data.</text>
</comment>
<dbReference type="RefSeq" id="WP_179831329.1">
    <property type="nucleotide sequence ID" value="NZ_JACCBT010000001.1"/>
</dbReference>